<dbReference type="NCBIfam" id="TIGR02595">
    <property type="entry name" value="PEP_CTERM"/>
    <property type="match status" value="1"/>
</dbReference>
<dbReference type="InterPro" id="IPR013424">
    <property type="entry name" value="Ice-binding_C"/>
</dbReference>
<comment type="caution">
    <text evidence="1">The sequence shown here is derived from an EMBL/GenBank/DDBJ whole genome shotgun (WGS) entry which is preliminary data.</text>
</comment>
<reference evidence="1" key="1">
    <citation type="submission" date="2021-01" db="EMBL/GenBank/DDBJ databases">
        <title>Modified the classification status of verrucomicrobia.</title>
        <authorList>
            <person name="Feng X."/>
        </authorList>
    </citation>
    <scope>NUCLEOTIDE SEQUENCE</scope>
    <source>
        <strain evidence="1">JCM 18052</strain>
    </source>
</reference>
<dbReference type="RefSeq" id="WP_200353021.1">
    <property type="nucleotide sequence ID" value="NZ_BAABHZ010000002.1"/>
</dbReference>
<evidence type="ECO:0000313" key="2">
    <source>
        <dbReference type="Proteomes" id="UP000600139"/>
    </source>
</evidence>
<organism evidence="1 2">
    <name type="scientific">Luteolibacter yonseiensis</name>
    <dbReference type="NCBI Taxonomy" id="1144680"/>
    <lineage>
        <taxon>Bacteria</taxon>
        <taxon>Pseudomonadati</taxon>
        <taxon>Verrucomicrobiota</taxon>
        <taxon>Verrucomicrobiia</taxon>
        <taxon>Verrucomicrobiales</taxon>
        <taxon>Verrucomicrobiaceae</taxon>
        <taxon>Luteolibacter</taxon>
    </lineage>
</organism>
<accession>A0A934R6C7</accession>
<name>A0A934R6C7_9BACT</name>
<proteinExistence type="predicted"/>
<keyword evidence="2" id="KW-1185">Reference proteome</keyword>
<dbReference type="AlphaFoldDB" id="A0A934R6C7"/>
<protein>
    <submittedName>
        <fullName evidence="1">PEP-CTERM sorting domain-containing protein</fullName>
    </submittedName>
</protein>
<dbReference type="EMBL" id="JAENIK010000013">
    <property type="protein sequence ID" value="MBK1818066.1"/>
    <property type="molecule type" value="Genomic_DNA"/>
</dbReference>
<dbReference type="Proteomes" id="UP000600139">
    <property type="component" value="Unassembled WGS sequence"/>
</dbReference>
<gene>
    <name evidence="1" type="ORF">JIN84_20755</name>
</gene>
<evidence type="ECO:0000313" key="1">
    <source>
        <dbReference type="EMBL" id="MBK1818066.1"/>
    </source>
</evidence>
<sequence>MFVSTTLASACFSPGATLFTSGDSNNPGLGFVSSPYASQYIAAQFTVTTAISLAGINVAGRYGGVAQDDQFSIAIMADSGNSMPGELVGNYVFSSIPSTRSALPSGEGYINSLNLSSAITLGAGTYWLAVANGSSSYWSWLNSLSSGTPSASSSTFLTSGYLPFNDAPVPFIFNLEGSVIPEPSALGLGGLGIGLLAGRKRRCTGSPQI</sequence>